<gene>
    <name evidence="1" type="ORF">E6K78_11400</name>
</gene>
<dbReference type="AlphaFoldDB" id="A0A538TG49"/>
<organism evidence="1 2">
    <name type="scientific">Eiseniibacteriota bacterium</name>
    <dbReference type="NCBI Taxonomy" id="2212470"/>
    <lineage>
        <taxon>Bacteria</taxon>
        <taxon>Candidatus Eiseniibacteriota</taxon>
    </lineage>
</organism>
<evidence type="ECO:0000313" key="2">
    <source>
        <dbReference type="Proteomes" id="UP000316609"/>
    </source>
</evidence>
<sequence>MASQGTMDSDDLGNAANTALCHYLKGRAREALLAGAKRAKTCPLHPHLALEIIGPDWLFCEWLEGEKRWCVSAYKFAAPVHPLESAT</sequence>
<reference evidence="1 2" key="1">
    <citation type="journal article" date="2019" name="Nat. Microbiol.">
        <title>Mediterranean grassland soil C-N compound turnover is dependent on rainfall and depth, and is mediated by genomically divergent microorganisms.</title>
        <authorList>
            <person name="Diamond S."/>
            <person name="Andeer P.F."/>
            <person name="Li Z."/>
            <person name="Crits-Christoph A."/>
            <person name="Burstein D."/>
            <person name="Anantharaman K."/>
            <person name="Lane K.R."/>
            <person name="Thomas B.C."/>
            <person name="Pan C."/>
            <person name="Northen T.R."/>
            <person name="Banfield J.F."/>
        </authorList>
    </citation>
    <scope>NUCLEOTIDE SEQUENCE [LARGE SCALE GENOMIC DNA]</scope>
    <source>
        <strain evidence="1">WS_8</strain>
    </source>
</reference>
<dbReference type="EMBL" id="VBOY01000127">
    <property type="protein sequence ID" value="TMQ62615.1"/>
    <property type="molecule type" value="Genomic_DNA"/>
</dbReference>
<accession>A0A538TG49</accession>
<name>A0A538TG49_UNCEI</name>
<protein>
    <submittedName>
        <fullName evidence="1">Uncharacterized protein</fullName>
    </submittedName>
</protein>
<proteinExistence type="predicted"/>
<comment type="caution">
    <text evidence="1">The sequence shown here is derived from an EMBL/GenBank/DDBJ whole genome shotgun (WGS) entry which is preliminary data.</text>
</comment>
<evidence type="ECO:0000313" key="1">
    <source>
        <dbReference type="EMBL" id="TMQ62615.1"/>
    </source>
</evidence>
<dbReference type="Proteomes" id="UP000316609">
    <property type="component" value="Unassembled WGS sequence"/>
</dbReference>